<dbReference type="InterPro" id="IPR013556">
    <property type="entry name" value="Flag_M-ring_C"/>
</dbReference>
<accession>A0A8T0C8V0</accession>
<dbReference type="EMBL" id="AHCD03000034">
    <property type="protein sequence ID" value="KAF7787093.1"/>
    <property type="molecule type" value="Genomic_DNA"/>
</dbReference>
<evidence type="ECO:0000256" key="11">
    <source>
        <dbReference type="ARBA" id="ARBA00025936"/>
    </source>
</evidence>
<dbReference type="PANTHER" id="PTHR30046">
    <property type="entry name" value="FLAGELLAR M-RING PROTEIN"/>
    <property type="match status" value="1"/>
</dbReference>
<dbReference type="InterPro" id="IPR006182">
    <property type="entry name" value="FliF_N_dom"/>
</dbReference>
<dbReference type="PIRSF" id="PIRSF004862">
    <property type="entry name" value="FliF"/>
    <property type="match status" value="1"/>
</dbReference>
<evidence type="ECO:0000256" key="4">
    <source>
        <dbReference type="ARBA" id="ARBA00007971"/>
    </source>
</evidence>
<feature type="domain" description="Flagellar M-ring C-terminal" evidence="15">
    <location>
        <begin position="204"/>
        <end position="370"/>
    </location>
</feature>
<name>A0A8T0C8V0_9GAMM</name>
<dbReference type="InterPro" id="IPR045851">
    <property type="entry name" value="AMP-bd_C_sf"/>
</dbReference>
<dbReference type="InterPro" id="IPR000067">
    <property type="entry name" value="FlgMring_FliF"/>
</dbReference>
<evidence type="ECO:0000259" key="15">
    <source>
        <dbReference type="Pfam" id="PF08345"/>
    </source>
</evidence>
<comment type="caution">
    <text evidence="16">The sequence shown here is derived from an EMBL/GenBank/DDBJ whole genome shotgun (WGS) entry which is preliminary data.</text>
</comment>
<evidence type="ECO:0000256" key="10">
    <source>
        <dbReference type="ARBA" id="ARBA00023143"/>
    </source>
</evidence>
<evidence type="ECO:0000256" key="7">
    <source>
        <dbReference type="ARBA" id="ARBA00022692"/>
    </source>
</evidence>
<comment type="similarity">
    <text evidence="4 12">Belongs to the FliF family.</text>
</comment>
<dbReference type="Pfam" id="PF08345">
    <property type="entry name" value="YscJ_FliF_C"/>
    <property type="match status" value="1"/>
</dbReference>
<comment type="function">
    <text evidence="1 12">The M ring may be actively involved in energy transduction.</text>
</comment>
<evidence type="ECO:0000256" key="9">
    <source>
        <dbReference type="ARBA" id="ARBA00023136"/>
    </source>
</evidence>
<keyword evidence="10 12" id="KW-0975">Bacterial flagellum</keyword>
<dbReference type="GO" id="GO:0009431">
    <property type="term" value="C:bacterial-type flagellum basal body, MS ring"/>
    <property type="evidence" value="ECO:0007669"/>
    <property type="project" value="InterPro"/>
</dbReference>
<organism evidence="16 17">
    <name type="scientific">Pseudoalteromonas rubra</name>
    <dbReference type="NCBI Taxonomy" id="43658"/>
    <lineage>
        <taxon>Bacteria</taxon>
        <taxon>Pseudomonadati</taxon>
        <taxon>Pseudomonadota</taxon>
        <taxon>Gammaproteobacteria</taxon>
        <taxon>Alteromonadales</taxon>
        <taxon>Pseudoalteromonadaceae</taxon>
        <taxon>Pseudoalteromonas</taxon>
    </lineage>
</organism>
<evidence type="ECO:0000256" key="12">
    <source>
        <dbReference type="PIRNR" id="PIRNR004862"/>
    </source>
</evidence>
<keyword evidence="16" id="KW-0282">Flagellum</keyword>
<dbReference type="PANTHER" id="PTHR30046:SF0">
    <property type="entry name" value="FLAGELLAR M-RING PROTEIN"/>
    <property type="match status" value="1"/>
</dbReference>
<proteinExistence type="inferred from homology"/>
<dbReference type="GO" id="GO:0003774">
    <property type="term" value="F:cytoskeletal motor activity"/>
    <property type="evidence" value="ECO:0007669"/>
    <property type="project" value="InterPro"/>
</dbReference>
<evidence type="ECO:0000313" key="16">
    <source>
        <dbReference type="EMBL" id="KAF7787093.1"/>
    </source>
</evidence>
<feature type="domain" description="Flagellar M-ring N-terminal" evidence="14">
    <location>
        <begin position="5"/>
        <end position="169"/>
    </location>
</feature>
<evidence type="ECO:0000256" key="2">
    <source>
        <dbReference type="ARBA" id="ARBA00004117"/>
    </source>
</evidence>
<comment type="subunit">
    <text evidence="11">The basal body constitutes a major portion of the flagellar organelle and consists of four rings (L,P,S, and M) mounted on a central rod. The M ring is integral to the inner membrane of the cell and may be connected to the flagellar rod via the S ring. The S (supramembrane ring) lies just distal to the M ring. The L and P rings lie in the outer membrane and the periplasmic space, respectively.</text>
</comment>
<dbReference type="Gene3D" id="3.30.300.30">
    <property type="match status" value="1"/>
</dbReference>
<evidence type="ECO:0000256" key="5">
    <source>
        <dbReference type="ARBA" id="ARBA00017949"/>
    </source>
</evidence>
<dbReference type="InterPro" id="IPR043427">
    <property type="entry name" value="YscJ/FliF"/>
</dbReference>
<keyword evidence="7 13" id="KW-0812">Transmembrane</keyword>
<dbReference type="AlphaFoldDB" id="A0A8T0C8V0"/>
<reference evidence="16 17" key="1">
    <citation type="journal article" date="2012" name="J. Bacteriol.">
        <title>Genome sequence of the cycloprodigiosin-producing bacterial strain Pseudoalteromonas rubra ATCC 29570(T).</title>
        <authorList>
            <person name="Xie B.B."/>
            <person name="Shu Y.L."/>
            <person name="Qin Q.L."/>
            <person name="Rong J.C."/>
            <person name="Zhang X.Y."/>
            <person name="Chen X.L."/>
            <person name="Zhou B.C."/>
            <person name="Zhang Y.Z."/>
        </authorList>
    </citation>
    <scope>NUCLEOTIDE SEQUENCE [LARGE SCALE GENOMIC DNA]</scope>
    <source>
        <strain evidence="16 17">DSM 6842</strain>
    </source>
</reference>
<evidence type="ECO:0000256" key="3">
    <source>
        <dbReference type="ARBA" id="ARBA00004651"/>
    </source>
</evidence>
<evidence type="ECO:0000256" key="1">
    <source>
        <dbReference type="ARBA" id="ARBA00003820"/>
    </source>
</evidence>
<dbReference type="GO" id="GO:0005886">
    <property type="term" value="C:plasma membrane"/>
    <property type="evidence" value="ECO:0007669"/>
    <property type="project" value="UniProtKB-SubCell"/>
</dbReference>
<keyword evidence="16" id="KW-0969">Cilium</keyword>
<evidence type="ECO:0000256" key="8">
    <source>
        <dbReference type="ARBA" id="ARBA00022989"/>
    </source>
</evidence>
<dbReference type="GO" id="GO:0071973">
    <property type="term" value="P:bacterial-type flagellum-dependent cell motility"/>
    <property type="evidence" value="ECO:0007669"/>
    <property type="project" value="InterPro"/>
</dbReference>
<keyword evidence="9 13" id="KW-0472">Membrane</keyword>
<gene>
    <name evidence="16" type="primary">fliF</name>
    <name evidence="16" type="ORF">PRUB_a3954</name>
</gene>
<evidence type="ECO:0000313" key="17">
    <source>
        <dbReference type="Proteomes" id="UP000016480"/>
    </source>
</evidence>
<protein>
    <recommendedName>
        <fullName evidence="5 12">Flagellar M-ring protein</fullName>
    </recommendedName>
</protein>
<dbReference type="PRINTS" id="PR01009">
    <property type="entry name" value="FLGMRINGFLIF"/>
</dbReference>
<dbReference type="Proteomes" id="UP000016480">
    <property type="component" value="Unassembled WGS sequence"/>
</dbReference>
<keyword evidence="8 13" id="KW-1133">Transmembrane helix</keyword>
<evidence type="ECO:0000256" key="6">
    <source>
        <dbReference type="ARBA" id="ARBA00022475"/>
    </source>
</evidence>
<evidence type="ECO:0000256" key="13">
    <source>
        <dbReference type="SAM" id="Phobius"/>
    </source>
</evidence>
<evidence type="ECO:0000259" key="14">
    <source>
        <dbReference type="Pfam" id="PF01514"/>
    </source>
</evidence>
<keyword evidence="16" id="KW-0966">Cell projection</keyword>
<feature type="transmembrane region" description="Helical" evidence="13">
    <location>
        <begin position="388"/>
        <end position="410"/>
    </location>
</feature>
<dbReference type="Pfam" id="PF01514">
    <property type="entry name" value="YscJ_FliF"/>
    <property type="match status" value="1"/>
</dbReference>
<dbReference type="NCBIfam" id="TIGR00206">
    <property type="entry name" value="fliF"/>
    <property type="match status" value="1"/>
</dbReference>
<keyword evidence="6" id="KW-1003">Cell membrane</keyword>
<sequence length="501" mass="55867">MRPLGQYPTEELVQTLDFLDAQKIEYDLDGNTIMVAESDYQDIKLRMARDGFSQAPSSGTDILMQDMGFGVSQRLERERLKHSREQQLARTIEELQDINRAKVLLAIPKENVFARREKQPSATVVLTLKRGRTLDSEEVDSIVDIVASAVQGLTPARVTVTDQNGRLLNSGSQDSLAARSRKEYEIERKREQEYLEKIDSIMIPVVGLGKYTAQVDLTMDFSAVEETQKRFNPDLPAVRSETTFEENNVGGLAVGIPGALTNQPPVNSNIPEVAGQGNGSGTTPSRVHKEATRNYELDTTISHKRQQTGVIRRISVSVAVDYMNKPDAEGNMVMTARSQEELNNIRRLLQGGVGFDMQRGDALEVVTVPFVRENILEESDLPLWEQEWFMKTIRLVMGALVIIVLILAVVRPMLKRLIYPEDTLEDYDEDALTSGVDLGDSTLDMLNNDFDESAVGFSSDGTLQLPDLHGDEDLLKAVRALVANEPELSSQVVKAWLTEDE</sequence>
<comment type="subcellular location">
    <subcellularLocation>
        <location evidence="2 12">Bacterial flagellum basal body</location>
    </subcellularLocation>
    <subcellularLocation>
        <location evidence="3">Cell membrane</location>
        <topology evidence="3">Multi-pass membrane protein</topology>
    </subcellularLocation>
</comment>